<reference evidence="5 6" key="1">
    <citation type="submission" date="2020-03" db="EMBL/GenBank/DDBJ databases">
        <title>Sequencing the genomes of 1000 actinobacteria strains.</title>
        <authorList>
            <person name="Klenk H.-P."/>
        </authorList>
    </citation>
    <scope>NUCLEOTIDE SEQUENCE [LARGE SCALE GENOMIC DNA]</scope>
    <source>
        <strain evidence="5 6">DSM 18964</strain>
    </source>
</reference>
<evidence type="ECO:0000259" key="3">
    <source>
        <dbReference type="Pfam" id="PF20446"/>
    </source>
</evidence>
<gene>
    <name evidence="5" type="ORF">BKA07_000091</name>
</gene>
<feature type="domain" description="ATPase of the ABC class N-terminal" evidence="3">
    <location>
        <begin position="7"/>
        <end position="156"/>
    </location>
</feature>
<dbReference type="Proteomes" id="UP000576792">
    <property type="component" value="Unassembled WGS sequence"/>
</dbReference>
<dbReference type="AlphaFoldDB" id="A0A846RSV4"/>
<accession>A0A846RSV4</accession>
<dbReference type="InterPro" id="IPR046834">
    <property type="entry name" value="ABC_ATPase_C"/>
</dbReference>
<keyword evidence="6" id="KW-1185">Reference proteome</keyword>
<evidence type="ECO:0000313" key="5">
    <source>
        <dbReference type="EMBL" id="NJC55056.1"/>
    </source>
</evidence>
<evidence type="ECO:0000256" key="1">
    <source>
        <dbReference type="SAM" id="MobiDB-lite"/>
    </source>
</evidence>
<evidence type="ECO:0000313" key="6">
    <source>
        <dbReference type="Proteomes" id="UP000576792"/>
    </source>
</evidence>
<sequence>MNSQRSKLASTLQNLDGRSYGNYKQIRGRYEFGPVTVFVDRVQVDPFASPSKVRIRINRAEAGFPTDITTDRADRIAASDFLFRVGNEFLHHSNRRAIILGRPGQEVLERTNVIIDDEGFEARLLVNLPARGRRILGHQAADILTRDVPELAQAMFVHSNLARHSSGHESRDSSGDASGQSSSDGSGEASGHGPDGGLREHVQLHRDQLELQNHLGEEGLLAFIGNGAILPRRSGDSDLPMDSSAVAFTSPSSLEHTVTLSSGRSLTGMAIPRGVTVIVGGGYHGKSTILRALERGVYPHIAGDGREWVITEPSATSIRAEDGRAVTGDDISPFINNLPSGTDTRSFTTTNASGSTSQAANLVEAVEVGARTLLIDEDTSATNFMIRDERMRALIPADREPITPFVDRIRPLFTRRGVSTILVAGGSSAFFEVADHVIGLDAYVPQEVTAKAHELVGVDADDLERSNPDQRTVAGSAGPDNTEHESVDTDESVDSGGETFTTPQPRTPTAKALHPSSKTKSAKAKGLGQVQFGKAFIDLAAVSQLIDPQQTTGIAEALEYMAEIFDDRTSLTEALAEVEDMLDAQGVDGLTGNRDHPGHVARPRAQEIAAALNRFRGLRLVE</sequence>
<evidence type="ECO:0000259" key="2">
    <source>
        <dbReference type="Pfam" id="PF09818"/>
    </source>
</evidence>
<feature type="region of interest" description="Disordered" evidence="1">
    <location>
        <begin position="459"/>
        <end position="525"/>
    </location>
</feature>
<name>A0A846RSV4_9MICO</name>
<evidence type="ECO:0000259" key="4">
    <source>
        <dbReference type="Pfam" id="PF21117"/>
    </source>
</evidence>
<comment type="caution">
    <text evidence="5">The sequence shown here is derived from an EMBL/GenBank/DDBJ whole genome shotgun (WGS) entry which is preliminary data.</text>
</comment>
<dbReference type="InterPro" id="IPR019195">
    <property type="entry name" value="ABC_ATPase_put"/>
</dbReference>
<protein>
    <submittedName>
        <fullName evidence="5">Putative ABC-class ATPase</fullName>
    </submittedName>
</protein>
<dbReference type="Pfam" id="PF20446">
    <property type="entry name" value="ABC_N"/>
    <property type="match status" value="1"/>
</dbReference>
<feature type="region of interest" description="Disordered" evidence="1">
    <location>
        <begin position="162"/>
        <end position="199"/>
    </location>
</feature>
<dbReference type="PANTHER" id="PTHR38149:SF1">
    <property type="entry name" value="ATPASE"/>
    <property type="match status" value="1"/>
</dbReference>
<dbReference type="InterPro" id="IPR049069">
    <property type="entry name" value="MRB1590-like_C"/>
</dbReference>
<feature type="domain" description="ATPase of the ABC class C-terminal" evidence="2">
    <location>
        <begin position="197"/>
        <end position="459"/>
    </location>
</feature>
<feature type="domain" description="MRB1590-like C-terminal" evidence="4">
    <location>
        <begin position="522"/>
        <end position="620"/>
    </location>
</feature>
<dbReference type="PANTHER" id="PTHR38149">
    <property type="entry name" value="ATPASE"/>
    <property type="match status" value="1"/>
</dbReference>
<feature type="compositionally biased region" description="Low complexity" evidence="1">
    <location>
        <begin position="175"/>
        <end position="187"/>
    </location>
</feature>
<dbReference type="Pfam" id="PF09818">
    <property type="entry name" value="ABC_ATPase"/>
    <property type="match status" value="1"/>
</dbReference>
<dbReference type="InterPro" id="IPR027417">
    <property type="entry name" value="P-loop_NTPase"/>
</dbReference>
<dbReference type="InterPro" id="IPR046833">
    <property type="entry name" value="ABC_N"/>
</dbReference>
<organism evidence="5 6">
    <name type="scientific">Brevibacterium marinum</name>
    <dbReference type="NCBI Taxonomy" id="418643"/>
    <lineage>
        <taxon>Bacteria</taxon>
        <taxon>Bacillati</taxon>
        <taxon>Actinomycetota</taxon>
        <taxon>Actinomycetes</taxon>
        <taxon>Micrococcales</taxon>
        <taxon>Brevibacteriaceae</taxon>
        <taxon>Brevibacterium</taxon>
    </lineage>
</organism>
<dbReference type="Pfam" id="PF21117">
    <property type="entry name" value="MRB1590_C"/>
    <property type="match status" value="1"/>
</dbReference>
<dbReference type="EMBL" id="JAATJN010000001">
    <property type="protein sequence ID" value="NJC55056.1"/>
    <property type="molecule type" value="Genomic_DNA"/>
</dbReference>
<dbReference type="SUPFAM" id="SSF52540">
    <property type="entry name" value="P-loop containing nucleoside triphosphate hydrolases"/>
    <property type="match status" value="1"/>
</dbReference>
<proteinExistence type="predicted"/>
<dbReference type="RefSeq" id="WP_167949144.1">
    <property type="nucleotide sequence ID" value="NZ_BAAAPQ010000026.1"/>
</dbReference>